<dbReference type="NCBIfam" id="TIGR00041">
    <property type="entry name" value="DTMP_kinase"/>
    <property type="match status" value="1"/>
</dbReference>
<dbReference type="InterPro" id="IPR039430">
    <property type="entry name" value="Thymidylate_kin-like_dom"/>
</dbReference>
<dbReference type="PATRIC" id="fig|671143.5.peg.1015"/>
<proteinExistence type="inferred from homology"/>
<evidence type="ECO:0000256" key="1">
    <source>
        <dbReference type="ARBA" id="ARBA00009776"/>
    </source>
</evidence>
<evidence type="ECO:0000259" key="12">
    <source>
        <dbReference type="Pfam" id="PF02223"/>
    </source>
</evidence>
<organism evidence="13 14">
    <name type="scientific">Methylomirabilis oxygeniifera</name>
    <dbReference type="NCBI Taxonomy" id="671143"/>
    <lineage>
        <taxon>Bacteria</taxon>
        <taxon>Candidatus Methylomirabilota</taxon>
        <taxon>Candidatus Methylomirabilia</taxon>
        <taxon>Candidatus Methylomirabilales</taxon>
        <taxon>Candidatus Methylomirabilaceae</taxon>
        <taxon>Candidatus Methylomirabilis</taxon>
    </lineage>
</organism>
<dbReference type="eggNOG" id="COG0125">
    <property type="taxonomic scope" value="Bacteria"/>
</dbReference>
<dbReference type="FunFam" id="3.40.50.300:FF:000225">
    <property type="entry name" value="Thymidylate kinase"/>
    <property type="match status" value="1"/>
</dbReference>
<evidence type="ECO:0000256" key="3">
    <source>
        <dbReference type="ARBA" id="ARBA00017144"/>
    </source>
</evidence>
<dbReference type="HOGENOM" id="CLU_049131_0_0_0"/>
<keyword evidence="5 11" id="KW-0545">Nucleotide biosynthesis</keyword>
<keyword evidence="4 11" id="KW-0808">Transferase</keyword>
<evidence type="ECO:0000256" key="10">
    <source>
        <dbReference type="ARBA" id="ARBA00057735"/>
    </source>
</evidence>
<dbReference type="EC" id="2.7.4.9" evidence="2 11"/>
<gene>
    <name evidence="11 13" type="primary">tmk</name>
    <name evidence="13" type="ORF">DAMO_1156</name>
</gene>
<accession>D5MEN7</accession>
<feature type="binding site" evidence="11">
    <location>
        <begin position="27"/>
        <end position="34"/>
    </location>
    <ligand>
        <name>ATP</name>
        <dbReference type="ChEBI" id="CHEBI:30616"/>
    </ligand>
</feature>
<sequence length="243" mass="26755">MIADSESKNVQRDERGAMRGIFVTFEGGEGSGKTTQLKLLANRIRASGKEVIETHDPGGTAIGKEIRTLLLDPGSAPIASTTELLLYEASRAQLVRELIAPTLRQGVVVLCDRFTDSTLAYQGFGRSLDLDLIQRLNRCATDGVVPDLTILFDLDPEIGLTRCRRDTSLDAVTGSGAEPACWDRIEAEPLEFHRRIREGYLALARENRDRMIVIDAGVGVTEIETIVWNQFIRLQGRCVNAVS</sequence>
<dbReference type="InterPro" id="IPR018094">
    <property type="entry name" value="Thymidylate_kinase"/>
</dbReference>
<comment type="function">
    <text evidence="10 11">Phosphorylation of dTMP to form dTDP in both de novo and salvage pathways of dTTP synthesis.</text>
</comment>
<dbReference type="Pfam" id="PF02223">
    <property type="entry name" value="Thymidylate_kin"/>
    <property type="match status" value="1"/>
</dbReference>
<dbReference type="PROSITE" id="PS01331">
    <property type="entry name" value="THYMIDYLATE_KINASE"/>
    <property type="match status" value="1"/>
</dbReference>
<dbReference type="AlphaFoldDB" id="D5MEN7"/>
<dbReference type="Proteomes" id="UP000006898">
    <property type="component" value="Chromosome"/>
</dbReference>
<evidence type="ECO:0000313" key="14">
    <source>
        <dbReference type="Proteomes" id="UP000006898"/>
    </source>
</evidence>
<reference evidence="13 14" key="1">
    <citation type="journal article" date="2010" name="Nature">
        <title>Nitrite-driven anaerobic methane oxidation by oxygenic bacteria.</title>
        <authorList>
            <person name="Ettwig K.F."/>
            <person name="Butler M.K."/>
            <person name="Le Paslier D."/>
            <person name="Pelletier E."/>
            <person name="Mangenot S."/>
            <person name="Kuypers M.M.M."/>
            <person name="Schreiber F."/>
            <person name="Dutilh B.E."/>
            <person name="Zedelius J."/>
            <person name="de Beer D."/>
            <person name="Gloerich J."/>
            <person name="Wessels H.J.C.T."/>
            <person name="van Allen T."/>
            <person name="Luesken F."/>
            <person name="Wu M."/>
            <person name="van de Pas-Schoonen K.T."/>
            <person name="Op den Camp H.J.M."/>
            <person name="Janssen-Megens E.M."/>
            <person name="Francoijs K-J."/>
            <person name="Stunnenberg H."/>
            <person name="Weissenbach J."/>
            <person name="Jetten M.S.M."/>
            <person name="Strous M."/>
        </authorList>
    </citation>
    <scope>NUCLEOTIDE SEQUENCE [LARGE SCALE GENOMIC DNA]</scope>
</reference>
<name>D5MEN7_METO1</name>
<dbReference type="KEGG" id="mox:DAMO_1156"/>
<evidence type="ECO:0000256" key="11">
    <source>
        <dbReference type="HAMAP-Rule" id="MF_00165"/>
    </source>
</evidence>
<comment type="similarity">
    <text evidence="1 11">Belongs to the thymidylate kinase family.</text>
</comment>
<dbReference type="InterPro" id="IPR018095">
    <property type="entry name" value="Thymidylate_kin_CS"/>
</dbReference>
<dbReference type="GO" id="GO:0006235">
    <property type="term" value="P:dTTP biosynthetic process"/>
    <property type="evidence" value="ECO:0007669"/>
    <property type="project" value="UniProtKB-UniRule"/>
</dbReference>
<comment type="catalytic activity">
    <reaction evidence="9 11">
        <text>dTMP + ATP = dTDP + ADP</text>
        <dbReference type="Rhea" id="RHEA:13517"/>
        <dbReference type="ChEBI" id="CHEBI:30616"/>
        <dbReference type="ChEBI" id="CHEBI:58369"/>
        <dbReference type="ChEBI" id="CHEBI:63528"/>
        <dbReference type="ChEBI" id="CHEBI:456216"/>
        <dbReference type="EC" id="2.7.4.9"/>
    </reaction>
</comment>
<dbReference type="GO" id="GO:0006227">
    <property type="term" value="P:dUDP biosynthetic process"/>
    <property type="evidence" value="ECO:0007669"/>
    <property type="project" value="TreeGrafter"/>
</dbReference>
<dbReference type="GO" id="GO:0005829">
    <property type="term" value="C:cytosol"/>
    <property type="evidence" value="ECO:0007669"/>
    <property type="project" value="TreeGrafter"/>
</dbReference>
<dbReference type="InterPro" id="IPR027417">
    <property type="entry name" value="P-loop_NTPase"/>
</dbReference>
<dbReference type="PANTHER" id="PTHR10344:SF4">
    <property type="entry name" value="UMP-CMP KINASE 2, MITOCHONDRIAL"/>
    <property type="match status" value="1"/>
</dbReference>
<evidence type="ECO:0000256" key="5">
    <source>
        <dbReference type="ARBA" id="ARBA00022727"/>
    </source>
</evidence>
<feature type="domain" description="Thymidylate kinase-like" evidence="12">
    <location>
        <begin position="25"/>
        <end position="223"/>
    </location>
</feature>
<dbReference type="GO" id="GO:0005524">
    <property type="term" value="F:ATP binding"/>
    <property type="evidence" value="ECO:0007669"/>
    <property type="project" value="UniProtKB-UniRule"/>
</dbReference>
<dbReference type="CDD" id="cd01672">
    <property type="entry name" value="TMPK"/>
    <property type="match status" value="1"/>
</dbReference>
<evidence type="ECO:0000256" key="2">
    <source>
        <dbReference type="ARBA" id="ARBA00012980"/>
    </source>
</evidence>
<keyword evidence="7 11" id="KW-0418">Kinase</keyword>
<evidence type="ECO:0000256" key="8">
    <source>
        <dbReference type="ARBA" id="ARBA00022840"/>
    </source>
</evidence>
<keyword evidence="6 11" id="KW-0547">Nucleotide-binding</keyword>
<dbReference type="STRING" id="671143.DAMO_1156"/>
<protein>
    <recommendedName>
        <fullName evidence="3 11">Thymidylate kinase</fullName>
        <ecNumber evidence="2 11">2.7.4.9</ecNumber>
    </recommendedName>
    <alternativeName>
        <fullName evidence="11">dTMP kinase</fullName>
    </alternativeName>
</protein>
<dbReference type="Gene3D" id="3.40.50.300">
    <property type="entry name" value="P-loop containing nucleotide triphosphate hydrolases"/>
    <property type="match status" value="1"/>
</dbReference>
<evidence type="ECO:0000313" key="13">
    <source>
        <dbReference type="EMBL" id="CBE68216.1"/>
    </source>
</evidence>
<dbReference type="PANTHER" id="PTHR10344">
    <property type="entry name" value="THYMIDYLATE KINASE"/>
    <property type="match status" value="1"/>
</dbReference>
<evidence type="ECO:0000256" key="6">
    <source>
        <dbReference type="ARBA" id="ARBA00022741"/>
    </source>
</evidence>
<keyword evidence="8 11" id="KW-0067">ATP-binding</keyword>
<dbReference type="EMBL" id="FP565575">
    <property type="protein sequence ID" value="CBE68216.1"/>
    <property type="molecule type" value="Genomic_DNA"/>
</dbReference>
<dbReference type="SUPFAM" id="SSF52540">
    <property type="entry name" value="P-loop containing nucleoside triphosphate hydrolases"/>
    <property type="match status" value="1"/>
</dbReference>
<dbReference type="GO" id="GO:0006233">
    <property type="term" value="P:dTDP biosynthetic process"/>
    <property type="evidence" value="ECO:0007669"/>
    <property type="project" value="InterPro"/>
</dbReference>
<evidence type="ECO:0000256" key="9">
    <source>
        <dbReference type="ARBA" id="ARBA00048743"/>
    </source>
</evidence>
<evidence type="ECO:0000256" key="4">
    <source>
        <dbReference type="ARBA" id="ARBA00022679"/>
    </source>
</evidence>
<dbReference type="HAMAP" id="MF_00165">
    <property type="entry name" value="Thymidylate_kinase"/>
    <property type="match status" value="1"/>
</dbReference>
<evidence type="ECO:0000256" key="7">
    <source>
        <dbReference type="ARBA" id="ARBA00022777"/>
    </source>
</evidence>
<dbReference type="GO" id="GO:0004798">
    <property type="term" value="F:dTMP kinase activity"/>
    <property type="evidence" value="ECO:0007669"/>
    <property type="project" value="UniProtKB-UniRule"/>
</dbReference>